<proteinExistence type="predicted"/>
<organism evidence="1 2">
    <name type="scientific">Reticulibacter mediterranei</name>
    <dbReference type="NCBI Taxonomy" id="2778369"/>
    <lineage>
        <taxon>Bacteria</taxon>
        <taxon>Bacillati</taxon>
        <taxon>Chloroflexota</taxon>
        <taxon>Ktedonobacteria</taxon>
        <taxon>Ktedonobacterales</taxon>
        <taxon>Reticulibacteraceae</taxon>
        <taxon>Reticulibacter</taxon>
    </lineage>
</organism>
<comment type="caution">
    <text evidence="1">The sequence shown here is derived from an EMBL/GenBank/DDBJ whole genome shotgun (WGS) entry which is preliminary data.</text>
</comment>
<name>A0A8J3N8P5_9CHLR</name>
<protein>
    <submittedName>
        <fullName evidence="1">Uncharacterized protein</fullName>
    </submittedName>
</protein>
<evidence type="ECO:0000313" key="2">
    <source>
        <dbReference type="Proteomes" id="UP000597444"/>
    </source>
</evidence>
<dbReference type="RefSeq" id="WP_220209206.1">
    <property type="nucleotide sequence ID" value="NZ_BNJK01000002.1"/>
</dbReference>
<dbReference type="Proteomes" id="UP000597444">
    <property type="component" value="Unassembled WGS sequence"/>
</dbReference>
<dbReference type="EMBL" id="BNJK01000002">
    <property type="protein sequence ID" value="GHO98462.1"/>
    <property type="molecule type" value="Genomic_DNA"/>
</dbReference>
<dbReference type="AlphaFoldDB" id="A0A8J3N8P5"/>
<accession>A0A8J3N8P5</accession>
<gene>
    <name evidence="1" type="ORF">KSF_085100</name>
</gene>
<evidence type="ECO:0000313" key="1">
    <source>
        <dbReference type="EMBL" id="GHO98462.1"/>
    </source>
</evidence>
<sequence length="57" mass="6238">MSDEVTGSSQEEQAGKRLAVVVGVNGQPTSSRVLLHYAACRELFKPFLPAALRVYLF</sequence>
<reference evidence="1" key="1">
    <citation type="submission" date="2020-10" db="EMBL/GenBank/DDBJ databases">
        <title>Taxonomic study of unclassified bacteria belonging to the class Ktedonobacteria.</title>
        <authorList>
            <person name="Yabe S."/>
            <person name="Wang C.M."/>
            <person name="Zheng Y."/>
            <person name="Sakai Y."/>
            <person name="Cavaletti L."/>
            <person name="Monciardini P."/>
            <person name="Donadio S."/>
        </authorList>
    </citation>
    <scope>NUCLEOTIDE SEQUENCE</scope>
    <source>
        <strain evidence="1">ID150040</strain>
    </source>
</reference>
<keyword evidence="2" id="KW-1185">Reference proteome</keyword>